<dbReference type="GeneID" id="55968899"/>
<dbReference type="AlphaFoldDB" id="A0A9P4YPD0"/>
<reference evidence="1" key="1">
    <citation type="submission" date="2020-03" db="EMBL/GenBank/DDBJ databases">
        <title>Site-based positive gene gene selection in Geosmithia morbida across the United States reveals a broad range of putative effectors and factors for local host and environmental adapation.</title>
        <authorList>
            <person name="Onufrak A."/>
            <person name="Murdoch R.W."/>
            <person name="Gazis R."/>
            <person name="Huff M."/>
            <person name="Staton M."/>
            <person name="Klingeman W."/>
            <person name="Hadziabdic D."/>
        </authorList>
    </citation>
    <scope>NUCLEOTIDE SEQUENCE</scope>
    <source>
        <strain evidence="1">1262</strain>
    </source>
</reference>
<dbReference type="EMBL" id="JAANYQ010000015">
    <property type="protein sequence ID" value="KAF4120666.1"/>
    <property type="molecule type" value="Genomic_DNA"/>
</dbReference>
<accession>A0A9P4YPD0</accession>
<protein>
    <submittedName>
        <fullName evidence="1">Uncharacterized protein</fullName>
    </submittedName>
</protein>
<dbReference type="RefSeq" id="XP_035319318.1">
    <property type="nucleotide sequence ID" value="XM_035464648.1"/>
</dbReference>
<evidence type="ECO:0000313" key="2">
    <source>
        <dbReference type="Proteomes" id="UP000749293"/>
    </source>
</evidence>
<gene>
    <name evidence="1" type="ORF">GMORB2_2669</name>
</gene>
<keyword evidence="2" id="KW-1185">Reference proteome</keyword>
<sequence length="33" mass="3449">MPAATWQLVSPLLGRLTAVVGMVQKLQTSPGVV</sequence>
<organism evidence="1 2">
    <name type="scientific">Geosmithia morbida</name>
    <dbReference type="NCBI Taxonomy" id="1094350"/>
    <lineage>
        <taxon>Eukaryota</taxon>
        <taxon>Fungi</taxon>
        <taxon>Dikarya</taxon>
        <taxon>Ascomycota</taxon>
        <taxon>Pezizomycotina</taxon>
        <taxon>Sordariomycetes</taxon>
        <taxon>Hypocreomycetidae</taxon>
        <taxon>Hypocreales</taxon>
        <taxon>Bionectriaceae</taxon>
        <taxon>Geosmithia</taxon>
    </lineage>
</organism>
<dbReference type="Proteomes" id="UP000749293">
    <property type="component" value="Unassembled WGS sequence"/>
</dbReference>
<name>A0A9P4YPD0_9HYPO</name>
<comment type="caution">
    <text evidence="1">The sequence shown here is derived from an EMBL/GenBank/DDBJ whole genome shotgun (WGS) entry which is preliminary data.</text>
</comment>
<proteinExistence type="predicted"/>
<evidence type="ECO:0000313" key="1">
    <source>
        <dbReference type="EMBL" id="KAF4120666.1"/>
    </source>
</evidence>